<feature type="compositionally biased region" description="Basic and acidic residues" evidence="1">
    <location>
        <begin position="179"/>
        <end position="188"/>
    </location>
</feature>
<feature type="region of interest" description="Disordered" evidence="1">
    <location>
        <begin position="171"/>
        <end position="209"/>
    </location>
</feature>
<dbReference type="OrthoDB" id="8055657at2759"/>
<dbReference type="AlphaFoldDB" id="A0A6S7I2Q0"/>
<reference evidence="2" key="1">
    <citation type="submission" date="2020-04" db="EMBL/GenBank/DDBJ databases">
        <authorList>
            <person name="Alioto T."/>
            <person name="Alioto T."/>
            <person name="Gomez Garrido J."/>
        </authorList>
    </citation>
    <scope>NUCLEOTIDE SEQUENCE</scope>
    <source>
        <strain evidence="2">A484AB</strain>
    </source>
</reference>
<evidence type="ECO:0000256" key="1">
    <source>
        <dbReference type="SAM" id="MobiDB-lite"/>
    </source>
</evidence>
<name>A0A6S7I2Q0_PARCT</name>
<sequence>MDDNDEDIFCTSLLDRYASRPNELENMSFAEFAATYTTDCKESDHESIDDNSTIQQSVSSTIKLKNGLGSMRKRKRHCVIRFHKEKSEEEKYRNLIMLYYPWRNEDINLKANFESFKEHFQHIQAIIRSNEAMFSQNADENARAYDDLERWGPPENIWDTVAPNAEYQQAQQQDQGTVTEREIGRDNEPNENVDLVSNSTTANRSEPHERYSAQLGKTLMTVQEYRAMMRSLNKQQLQVLKIHPKWCKDTIIALKHDLPSPV</sequence>
<accession>A0A6S7I2Q0</accession>
<protein>
    <submittedName>
        <fullName evidence="2">Uncharacterized protein</fullName>
    </submittedName>
</protein>
<dbReference type="PANTHER" id="PTHR47642">
    <property type="entry name" value="ATP-DEPENDENT DNA HELICASE"/>
    <property type="match status" value="1"/>
</dbReference>
<dbReference type="InterPro" id="IPR051055">
    <property type="entry name" value="PIF1_helicase"/>
</dbReference>
<proteinExistence type="predicted"/>
<dbReference type="PANTHER" id="PTHR47642:SF8">
    <property type="entry name" value="ATP-DEPENDENT DNA HELICASE"/>
    <property type="match status" value="1"/>
</dbReference>
<gene>
    <name evidence="2" type="ORF">PACLA_8A083970</name>
</gene>
<dbReference type="EMBL" id="CACRXK020007335">
    <property type="protein sequence ID" value="CAB4011986.1"/>
    <property type="molecule type" value="Genomic_DNA"/>
</dbReference>
<dbReference type="Proteomes" id="UP001152795">
    <property type="component" value="Unassembled WGS sequence"/>
</dbReference>
<comment type="caution">
    <text evidence="2">The sequence shown here is derived from an EMBL/GenBank/DDBJ whole genome shotgun (WGS) entry which is preliminary data.</text>
</comment>
<evidence type="ECO:0000313" key="2">
    <source>
        <dbReference type="EMBL" id="CAB4011986.1"/>
    </source>
</evidence>
<keyword evidence="3" id="KW-1185">Reference proteome</keyword>
<evidence type="ECO:0000313" key="3">
    <source>
        <dbReference type="Proteomes" id="UP001152795"/>
    </source>
</evidence>
<feature type="compositionally biased region" description="Polar residues" evidence="1">
    <location>
        <begin position="195"/>
        <end position="204"/>
    </location>
</feature>
<organism evidence="2 3">
    <name type="scientific">Paramuricea clavata</name>
    <name type="common">Red gorgonian</name>
    <name type="synonym">Violescent sea-whip</name>
    <dbReference type="NCBI Taxonomy" id="317549"/>
    <lineage>
        <taxon>Eukaryota</taxon>
        <taxon>Metazoa</taxon>
        <taxon>Cnidaria</taxon>
        <taxon>Anthozoa</taxon>
        <taxon>Octocorallia</taxon>
        <taxon>Malacalcyonacea</taxon>
        <taxon>Plexauridae</taxon>
        <taxon>Paramuricea</taxon>
    </lineage>
</organism>